<evidence type="ECO:0000313" key="3">
    <source>
        <dbReference type="Proteomes" id="UP000034591"/>
    </source>
</evidence>
<name>A0A0G0JGP1_9BACT</name>
<dbReference type="InterPro" id="IPR043993">
    <property type="entry name" value="T4SS_pilin"/>
</dbReference>
<protein>
    <submittedName>
        <fullName evidence="2">Uncharacterized protein</fullName>
    </submittedName>
</protein>
<proteinExistence type="predicted"/>
<feature type="transmembrane region" description="Helical" evidence="1">
    <location>
        <begin position="24"/>
        <end position="46"/>
    </location>
</feature>
<keyword evidence="1" id="KW-1133">Transmembrane helix</keyword>
<gene>
    <name evidence="2" type="ORF">US53_C0068G0005</name>
</gene>
<comment type="caution">
    <text evidence="2">The sequence shown here is derived from an EMBL/GenBank/DDBJ whole genome shotgun (WGS) entry which is preliminary data.</text>
</comment>
<dbReference type="Proteomes" id="UP000034591">
    <property type="component" value="Unassembled WGS sequence"/>
</dbReference>
<keyword evidence="1" id="KW-0472">Membrane</keyword>
<evidence type="ECO:0000256" key="1">
    <source>
        <dbReference type="SAM" id="Phobius"/>
    </source>
</evidence>
<accession>A0A0G0JGP1</accession>
<keyword evidence="1" id="KW-0812">Transmembrane</keyword>
<dbReference type="AlphaFoldDB" id="A0A0G0JGP1"/>
<dbReference type="Pfam" id="PF18895">
    <property type="entry name" value="T4SS_pilin"/>
    <property type="match status" value="1"/>
</dbReference>
<reference evidence="2 3" key="1">
    <citation type="journal article" date="2015" name="Nature">
        <title>rRNA introns, odd ribosomes, and small enigmatic genomes across a large radiation of phyla.</title>
        <authorList>
            <person name="Brown C.T."/>
            <person name="Hug L.A."/>
            <person name="Thomas B.C."/>
            <person name="Sharon I."/>
            <person name="Castelle C.J."/>
            <person name="Singh A."/>
            <person name="Wilkins M.J."/>
            <person name="Williams K.H."/>
            <person name="Banfield J.F."/>
        </authorList>
    </citation>
    <scope>NUCLEOTIDE SEQUENCE [LARGE SCALE GENOMIC DNA]</scope>
</reference>
<feature type="transmembrane region" description="Helical" evidence="1">
    <location>
        <begin position="67"/>
        <end position="85"/>
    </location>
</feature>
<sequence>MVKAQTFSDPTGVTPAQIRDLEVIFARTVDIILGFAGIALFLMLILGGFKYISSGGDPKAAESARNTLTYAVGGLVLIASAYLIIKIVESITGADLTNFAIFRP</sequence>
<dbReference type="STRING" id="1618545.US53_C0068G0005"/>
<organism evidence="2 3">
    <name type="scientific">Candidatus Woesebacteria bacterium GW2011_GWA1_37_7</name>
    <dbReference type="NCBI Taxonomy" id="1618545"/>
    <lineage>
        <taxon>Bacteria</taxon>
        <taxon>Candidatus Woeseibacteriota</taxon>
    </lineage>
</organism>
<evidence type="ECO:0000313" key="2">
    <source>
        <dbReference type="EMBL" id="KKQ35929.1"/>
    </source>
</evidence>
<dbReference type="EMBL" id="LBTI01000068">
    <property type="protein sequence ID" value="KKQ35929.1"/>
    <property type="molecule type" value="Genomic_DNA"/>
</dbReference>